<protein>
    <submittedName>
        <fullName evidence="1">Adhesin</fullName>
    </submittedName>
</protein>
<dbReference type="AlphaFoldDB" id="A0A386H1H4"/>
<proteinExistence type="predicted"/>
<dbReference type="RefSeq" id="WP_119970324.1">
    <property type="nucleotide sequence ID" value="NZ_CP032416.1"/>
</dbReference>
<dbReference type="Proteomes" id="UP000266301">
    <property type="component" value="Chromosome"/>
</dbReference>
<dbReference type="KEGG" id="cfer:D4Z93_03025"/>
<name>A0A386H1H4_9CLOT</name>
<evidence type="ECO:0000313" key="2">
    <source>
        <dbReference type="Proteomes" id="UP000266301"/>
    </source>
</evidence>
<keyword evidence="2" id="KW-1185">Reference proteome</keyword>
<sequence>MKITDEAKTLITETLVSNNCDCLQVTLQKSCCGTSLNFAIGNLNANDKPVSINGISVIMDSQVQSRTDTVTLVAKNGELIVEGDAPSCCC</sequence>
<dbReference type="EMBL" id="CP032416">
    <property type="protein sequence ID" value="AYD39567.1"/>
    <property type="molecule type" value="Genomic_DNA"/>
</dbReference>
<accession>A0A386H1H4</accession>
<dbReference type="OrthoDB" id="2355011at2"/>
<organism evidence="1 2">
    <name type="scientific">Clostridium fermenticellae</name>
    <dbReference type="NCBI Taxonomy" id="2068654"/>
    <lineage>
        <taxon>Bacteria</taxon>
        <taxon>Bacillati</taxon>
        <taxon>Bacillota</taxon>
        <taxon>Clostridia</taxon>
        <taxon>Eubacteriales</taxon>
        <taxon>Clostridiaceae</taxon>
        <taxon>Clostridium</taxon>
    </lineage>
</organism>
<gene>
    <name evidence="1" type="ORF">D4Z93_03025</name>
</gene>
<reference evidence="1 2" key="1">
    <citation type="journal article" date="2019" name="Int. J. Syst. Evol. Microbiol.">
        <title>Clostridium fermenticellae sp. nov., isolated from the mud in a fermentation cellar for the production of the Chinese liquor, baijiu.</title>
        <authorList>
            <person name="Xu P.X."/>
            <person name="Chai L.J."/>
            <person name="Qiu T."/>
            <person name="Zhang X.J."/>
            <person name="Lu Z.M."/>
            <person name="Xiao C."/>
            <person name="Wang S.T."/>
            <person name="Shen C.H."/>
            <person name="Shi J.S."/>
            <person name="Xu Z.H."/>
        </authorList>
    </citation>
    <scope>NUCLEOTIDE SEQUENCE [LARGE SCALE GENOMIC DNA]</scope>
    <source>
        <strain evidence="1 2">JN500901</strain>
    </source>
</reference>
<evidence type="ECO:0000313" key="1">
    <source>
        <dbReference type="EMBL" id="AYD39567.1"/>
    </source>
</evidence>